<protein>
    <submittedName>
        <fullName evidence="2">DUF2189 domain-containing protein</fullName>
    </submittedName>
</protein>
<accession>A0A7G5IHT4</accession>
<keyword evidence="1" id="KW-1133">Transmembrane helix</keyword>
<keyword evidence="3" id="KW-1185">Reference proteome</keyword>
<dbReference type="EMBL" id="CP059851">
    <property type="protein sequence ID" value="QMW22926.1"/>
    <property type="molecule type" value="Genomic_DNA"/>
</dbReference>
<feature type="transmembrane region" description="Helical" evidence="1">
    <location>
        <begin position="65"/>
        <end position="85"/>
    </location>
</feature>
<proteinExistence type="predicted"/>
<name>A0A7G5IHT4_9SPHN</name>
<organism evidence="2 3">
    <name type="scientific">Sandaracinobacteroides saxicola</name>
    <dbReference type="NCBI Taxonomy" id="2759707"/>
    <lineage>
        <taxon>Bacteria</taxon>
        <taxon>Pseudomonadati</taxon>
        <taxon>Pseudomonadota</taxon>
        <taxon>Alphaproteobacteria</taxon>
        <taxon>Sphingomonadales</taxon>
        <taxon>Sphingosinicellaceae</taxon>
        <taxon>Sandaracinobacteroides</taxon>
    </lineage>
</organism>
<reference evidence="2 3" key="1">
    <citation type="submission" date="2020-07" db="EMBL/GenBank/DDBJ databases">
        <title>Complete genome sequence for Sandaracinobacter sp. M6.</title>
        <authorList>
            <person name="Tang Y."/>
            <person name="Liu Q."/>
            <person name="Guo Z."/>
            <person name="Lei P."/>
            <person name="Huang B."/>
        </authorList>
    </citation>
    <scope>NUCLEOTIDE SEQUENCE [LARGE SCALE GENOMIC DNA]</scope>
    <source>
        <strain evidence="2 3">M6</strain>
    </source>
</reference>
<gene>
    <name evidence="2" type="ORF">H3309_16805</name>
</gene>
<evidence type="ECO:0000313" key="3">
    <source>
        <dbReference type="Proteomes" id="UP000515292"/>
    </source>
</evidence>
<dbReference type="Proteomes" id="UP000515292">
    <property type="component" value="Chromosome"/>
</dbReference>
<sequence>MDVTADSIQPADVRAIGTADLNAALAEGWADFRAKRGDLLLLPLIYPAMGLIAATFAFNRDLFPLLFPLVGGFALVGPVAAAGFYEMAKRREAGEDPSWWHFLDPLNGPRRWPLLALTAGFGFLFIMWMICAQLIYEYTLGPLNSVTPAALFANLFTTPEGWSMVIVGNIVGAGFALIALGLSFAFPYVVDKAADPLSAAFTSLRVFQRNPMTTLRWGITVGLILFAAAIPLLIGLMVALPVLGYATWHLYTRAVVR</sequence>
<feature type="transmembrane region" description="Helical" evidence="1">
    <location>
        <begin position="217"/>
        <end position="243"/>
    </location>
</feature>
<dbReference type="Pfam" id="PF09955">
    <property type="entry name" value="DUF2189"/>
    <property type="match status" value="1"/>
</dbReference>
<feature type="transmembrane region" description="Helical" evidence="1">
    <location>
        <begin position="114"/>
        <end position="136"/>
    </location>
</feature>
<evidence type="ECO:0000313" key="2">
    <source>
        <dbReference type="EMBL" id="QMW22926.1"/>
    </source>
</evidence>
<keyword evidence="1" id="KW-0812">Transmembrane</keyword>
<dbReference type="AlphaFoldDB" id="A0A7G5IHT4"/>
<feature type="transmembrane region" description="Helical" evidence="1">
    <location>
        <begin position="39"/>
        <end position="59"/>
    </location>
</feature>
<evidence type="ECO:0000256" key="1">
    <source>
        <dbReference type="SAM" id="Phobius"/>
    </source>
</evidence>
<dbReference type="InterPro" id="IPR018692">
    <property type="entry name" value="DUF2189"/>
</dbReference>
<keyword evidence="1" id="KW-0472">Membrane</keyword>
<dbReference type="KEGG" id="sand:H3309_16805"/>
<feature type="transmembrane region" description="Helical" evidence="1">
    <location>
        <begin position="162"/>
        <end position="190"/>
    </location>
</feature>
<dbReference type="RefSeq" id="WP_182296276.1">
    <property type="nucleotide sequence ID" value="NZ_CP059851.1"/>
</dbReference>